<proteinExistence type="predicted"/>
<evidence type="ECO:0000313" key="1">
    <source>
        <dbReference type="EMBL" id="KAL0009019.1"/>
    </source>
</evidence>
<sequence length="136" mass="14827">MLVGYSLELRSYGVVLVVGTVSFRWTSSFGAIGPSTSSRPKGYITLLRGRKSLGSCWICLIPIGIGRADISLFRGRIGYAVQRSGLQCPMASTILGVLEIPFEERKCRDLITLDTLHAYCGGPKLTPIVEYLLLSV</sequence>
<dbReference type="EMBL" id="JAZDWU010000003">
    <property type="protein sequence ID" value="KAL0009019.1"/>
    <property type="molecule type" value="Genomic_DNA"/>
</dbReference>
<comment type="caution">
    <text evidence="1">The sequence shown here is derived from an EMBL/GenBank/DDBJ whole genome shotgun (WGS) entry which is preliminary data.</text>
</comment>
<gene>
    <name evidence="1" type="ORF">SO802_010521</name>
</gene>
<dbReference type="AlphaFoldDB" id="A0AAW2DFW3"/>
<protein>
    <submittedName>
        <fullName evidence="1">Uncharacterized protein</fullName>
    </submittedName>
</protein>
<keyword evidence="2" id="KW-1185">Reference proteome</keyword>
<organism evidence="1 2">
    <name type="scientific">Lithocarpus litseifolius</name>
    <dbReference type="NCBI Taxonomy" id="425828"/>
    <lineage>
        <taxon>Eukaryota</taxon>
        <taxon>Viridiplantae</taxon>
        <taxon>Streptophyta</taxon>
        <taxon>Embryophyta</taxon>
        <taxon>Tracheophyta</taxon>
        <taxon>Spermatophyta</taxon>
        <taxon>Magnoliopsida</taxon>
        <taxon>eudicotyledons</taxon>
        <taxon>Gunneridae</taxon>
        <taxon>Pentapetalae</taxon>
        <taxon>rosids</taxon>
        <taxon>fabids</taxon>
        <taxon>Fagales</taxon>
        <taxon>Fagaceae</taxon>
        <taxon>Lithocarpus</taxon>
    </lineage>
</organism>
<name>A0AAW2DFW3_9ROSI</name>
<evidence type="ECO:0000313" key="2">
    <source>
        <dbReference type="Proteomes" id="UP001459277"/>
    </source>
</evidence>
<reference evidence="1 2" key="1">
    <citation type="submission" date="2024-01" db="EMBL/GenBank/DDBJ databases">
        <title>A telomere-to-telomere, gap-free genome of sweet tea (Lithocarpus litseifolius).</title>
        <authorList>
            <person name="Zhou J."/>
        </authorList>
    </citation>
    <scope>NUCLEOTIDE SEQUENCE [LARGE SCALE GENOMIC DNA]</scope>
    <source>
        <strain evidence="1">Zhou-2022a</strain>
        <tissue evidence="1">Leaf</tissue>
    </source>
</reference>
<dbReference type="Proteomes" id="UP001459277">
    <property type="component" value="Unassembled WGS sequence"/>
</dbReference>
<accession>A0AAW2DFW3</accession>